<dbReference type="InterPro" id="IPR018060">
    <property type="entry name" value="HTH_AraC"/>
</dbReference>
<evidence type="ECO:0000256" key="1">
    <source>
        <dbReference type="ARBA" id="ARBA00023015"/>
    </source>
</evidence>
<dbReference type="PANTHER" id="PTHR43130">
    <property type="entry name" value="ARAC-FAMILY TRANSCRIPTIONAL REGULATOR"/>
    <property type="match status" value="1"/>
</dbReference>
<dbReference type="InterPro" id="IPR052158">
    <property type="entry name" value="INH-QAR"/>
</dbReference>
<dbReference type="Gene3D" id="1.10.10.60">
    <property type="entry name" value="Homeodomain-like"/>
    <property type="match status" value="1"/>
</dbReference>
<dbReference type="Proteomes" id="UP001156881">
    <property type="component" value="Unassembled WGS sequence"/>
</dbReference>
<dbReference type="PROSITE" id="PS01124">
    <property type="entry name" value="HTH_ARAC_FAMILY_2"/>
    <property type="match status" value="1"/>
</dbReference>
<dbReference type="GO" id="GO:0003700">
    <property type="term" value="F:DNA-binding transcription factor activity"/>
    <property type="evidence" value="ECO:0007669"/>
    <property type="project" value="InterPro"/>
</dbReference>
<dbReference type="EMBL" id="BSPG01000036">
    <property type="protein sequence ID" value="GLS46220.1"/>
    <property type="molecule type" value="Genomic_DNA"/>
</dbReference>
<evidence type="ECO:0000313" key="6">
    <source>
        <dbReference type="Proteomes" id="UP000517759"/>
    </source>
</evidence>
<dbReference type="Proteomes" id="UP000517759">
    <property type="component" value="Unassembled WGS sequence"/>
</dbReference>
<keyword evidence="7" id="KW-1185">Reference proteome</keyword>
<name>A0A7W6ASL3_9HYPH</name>
<dbReference type="AlphaFoldDB" id="A0A7W6ASL3"/>
<reference evidence="4" key="1">
    <citation type="journal article" date="2014" name="Int. J. Syst. Evol. Microbiol.">
        <title>Complete genome of a new Firmicutes species belonging to the dominant human colonic microbiota ('Ruminococcus bicirculans') reveals two chromosomes and a selective capacity to utilize plant glucans.</title>
        <authorList>
            <consortium name="NISC Comparative Sequencing Program"/>
            <person name="Wegmann U."/>
            <person name="Louis P."/>
            <person name="Goesmann A."/>
            <person name="Henrissat B."/>
            <person name="Duncan S.H."/>
            <person name="Flint H.J."/>
        </authorList>
    </citation>
    <scope>NUCLEOTIDE SEQUENCE</scope>
    <source>
        <strain evidence="4">NBRC 107710</strain>
    </source>
</reference>
<protein>
    <submittedName>
        <fullName evidence="4">AraC family transcriptional regulator</fullName>
    </submittedName>
    <submittedName>
        <fullName evidence="5">Transcriptional regulator GlxA family with amidase domain</fullName>
    </submittedName>
</protein>
<gene>
    <name evidence="4" type="ORF">GCM10007884_42120</name>
    <name evidence="5" type="ORF">GGR33_004735</name>
</gene>
<dbReference type="EMBL" id="JACIDN010000010">
    <property type="protein sequence ID" value="MBB3905207.1"/>
    <property type="molecule type" value="Genomic_DNA"/>
</dbReference>
<accession>A0A7W6ASL3</accession>
<dbReference type="Gene3D" id="3.40.50.880">
    <property type="match status" value="1"/>
</dbReference>
<dbReference type="CDD" id="cd03137">
    <property type="entry name" value="GATase1_AraC_1"/>
    <property type="match status" value="1"/>
</dbReference>
<dbReference type="Pfam" id="PF01965">
    <property type="entry name" value="DJ-1_PfpI"/>
    <property type="match status" value="1"/>
</dbReference>
<reference evidence="4" key="4">
    <citation type="submission" date="2023-01" db="EMBL/GenBank/DDBJ databases">
        <title>Draft genome sequence of Methylobacterium brachythecii strain NBRC 107710.</title>
        <authorList>
            <person name="Sun Q."/>
            <person name="Mori K."/>
        </authorList>
    </citation>
    <scope>NUCLEOTIDE SEQUENCE</scope>
    <source>
        <strain evidence="4">NBRC 107710</strain>
    </source>
</reference>
<sequence>MQRVGFVIYPGFSIMGLAAVPAFELANLIGDEPTYDIHFISEDGGPIRTSAGMSVETEAFGETAFDTLVVGGGTFVRSSPPGLITFVQRAATQSRRIAAICTGAFVLGEAGLLDGRRVTTHWMHARELQQQFPKCTADVDCIFINDGPIWTSAGMSAGIDLALALIEADLGQEVVQAVAKKLVLYHRRAGGQSQFSTLLELEPKSDRIQSALTYAKRNLHRPLSVEELAEAARLSPRQFSRVFHAETGQSPAKAVENLRVEAARVMMERSRHPIDVVADQTGFADRNRMRRAFLRAFGQPPQVIRRNARSALDAASA</sequence>
<dbReference type="SMART" id="SM00342">
    <property type="entry name" value="HTH_ARAC"/>
    <property type="match status" value="1"/>
</dbReference>
<reference evidence="7" key="2">
    <citation type="journal article" date="2019" name="Int. J. Syst. Evol. Microbiol.">
        <title>The Global Catalogue of Microorganisms (GCM) 10K type strain sequencing project: providing services to taxonomists for standard genome sequencing and annotation.</title>
        <authorList>
            <consortium name="The Broad Institute Genomics Platform"/>
            <consortium name="The Broad Institute Genome Sequencing Center for Infectious Disease"/>
            <person name="Wu L."/>
            <person name="Ma J."/>
        </authorList>
    </citation>
    <scope>NUCLEOTIDE SEQUENCE [LARGE SCALE GENOMIC DNA]</scope>
    <source>
        <strain evidence="7">NBRC 107710</strain>
    </source>
</reference>
<dbReference type="GO" id="GO:0043565">
    <property type="term" value="F:sequence-specific DNA binding"/>
    <property type="evidence" value="ECO:0007669"/>
    <property type="project" value="InterPro"/>
</dbReference>
<keyword evidence="1" id="KW-0805">Transcription regulation</keyword>
<dbReference type="SUPFAM" id="SSF46689">
    <property type="entry name" value="Homeodomain-like"/>
    <property type="match status" value="2"/>
</dbReference>
<keyword evidence="2" id="KW-0804">Transcription</keyword>
<comment type="caution">
    <text evidence="5">The sequence shown here is derived from an EMBL/GenBank/DDBJ whole genome shotgun (WGS) entry which is preliminary data.</text>
</comment>
<dbReference type="Pfam" id="PF12833">
    <property type="entry name" value="HTH_18"/>
    <property type="match status" value="1"/>
</dbReference>
<dbReference type="SUPFAM" id="SSF52317">
    <property type="entry name" value="Class I glutamine amidotransferase-like"/>
    <property type="match status" value="1"/>
</dbReference>
<dbReference type="InterPro" id="IPR002818">
    <property type="entry name" value="DJ-1/PfpI"/>
</dbReference>
<proteinExistence type="predicted"/>
<organism evidence="5 6">
    <name type="scientific">Methylobacterium brachythecii</name>
    <dbReference type="NCBI Taxonomy" id="1176177"/>
    <lineage>
        <taxon>Bacteria</taxon>
        <taxon>Pseudomonadati</taxon>
        <taxon>Pseudomonadota</taxon>
        <taxon>Alphaproteobacteria</taxon>
        <taxon>Hyphomicrobiales</taxon>
        <taxon>Methylobacteriaceae</taxon>
        <taxon>Methylobacterium</taxon>
    </lineage>
</organism>
<evidence type="ECO:0000313" key="4">
    <source>
        <dbReference type="EMBL" id="GLS46220.1"/>
    </source>
</evidence>
<dbReference type="InterPro" id="IPR029062">
    <property type="entry name" value="Class_I_gatase-like"/>
</dbReference>
<dbReference type="RefSeq" id="WP_183511782.1">
    <property type="nucleotide sequence ID" value="NZ_BSPG01000036.1"/>
</dbReference>
<dbReference type="InterPro" id="IPR009057">
    <property type="entry name" value="Homeodomain-like_sf"/>
</dbReference>
<evidence type="ECO:0000259" key="3">
    <source>
        <dbReference type="PROSITE" id="PS01124"/>
    </source>
</evidence>
<evidence type="ECO:0000313" key="5">
    <source>
        <dbReference type="EMBL" id="MBB3905207.1"/>
    </source>
</evidence>
<evidence type="ECO:0000256" key="2">
    <source>
        <dbReference type="ARBA" id="ARBA00023163"/>
    </source>
</evidence>
<feature type="domain" description="HTH araC/xylS-type" evidence="3">
    <location>
        <begin position="209"/>
        <end position="307"/>
    </location>
</feature>
<evidence type="ECO:0000313" key="7">
    <source>
        <dbReference type="Proteomes" id="UP001156881"/>
    </source>
</evidence>
<dbReference type="PANTHER" id="PTHR43130:SF3">
    <property type="entry name" value="HTH-TYPE TRANSCRIPTIONAL REGULATOR RV1931C"/>
    <property type="match status" value="1"/>
</dbReference>
<reference evidence="5 6" key="3">
    <citation type="submission" date="2020-08" db="EMBL/GenBank/DDBJ databases">
        <title>Genomic Encyclopedia of Type Strains, Phase IV (KMG-IV): sequencing the most valuable type-strain genomes for metagenomic binning, comparative biology and taxonomic classification.</title>
        <authorList>
            <person name="Goeker M."/>
        </authorList>
    </citation>
    <scope>NUCLEOTIDE SEQUENCE [LARGE SCALE GENOMIC DNA]</scope>
    <source>
        <strain evidence="5 6">DSM 24105</strain>
    </source>
</reference>